<evidence type="ECO:0000313" key="2">
    <source>
        <dbReference type="Proteomes" id="UP000077266"/>
    </source>
</evidence>
<dbReference type="InParanoid" id="A0A165JE90"/>
<proteinExistence type="predicted"/>
<reference evidence="1 2" key="1">
    <citation type="journal article" date="2016" name="Mol. Biol. Evol.">
        <title>Comparative Genomics of Early-Diverging Mushroom-Forming Fungi Provides Insights into the Origins of Lignocellulose Decay Capabilities.</title>
        <authorList>
            <person name="Nagy L.G."/>
            <person name="Riley R."/>
            <person name="Tritt A."/>
            <person name="Adam C."/>
            <person name="Daum C."/>
            <person name="Floudas D."/>
            <person name="Sun H."/>
            <person name="Yadav J.S."/>
            <person name="Pangilinan J."/>
            <person name="Larsson K.H."/>
            <person name="Matsuura K."/>
            <person name="Barry K."/>
            <person name="Labutti K."/>
            <person name="Kuo R."/>
            <person name="Ohm R.A."/>
            <person name="Bhattacharya S.S."/>
            <person name="Shirouzu T."/>
            <person name="Yoshinaga Y."/>
            <person name="Martin F.M."/>
            <person name="Grigoriev I.V."/>
            <person name="Hibbett D.S."/>
        </authorList>
    </citation>
    <scope>NUCLEOTIDE SEQUENCE [LARGE SCALE GENOMIC DNA]</scope>
    <source>
        <strain evidence="1 2">HHB12029</strain>
    </source>
</reference>
<dbReference type="AlphaFoldDB" id="A0A165JE90"/>
<sequence>MPPNAESTLALLDEENQSIVLWSTPRYEETDVLSTRAMILHALNAFAHICVTDPTTDSYAAALYKTDKQNLTLLLSGFGPIPDATRENVTKVVSLLKVAAAHDSPASDAVLENLFTTLSLLGSENWRRQAYPQCQGIWDGRIESVRRMLAGDSDDLEKFNEVVRHLEELKKYATTFKDLQASSGGSSAVDAHITARTLNRLLQEERIRDVLACKVDWMHSGYATRIRLLKHGAPVLDDRSQVETSEGCLRHDFSISYFAVNLLGYYRCAAYLTRLFTKGRGHLDRLEVVFCPSVKRSVPIDVESAKLALSALDGETGVLHTRTDTTATGFLHPVTNLLEQLLIATSRSSRTAVIMPAIGTSCLVCAGCDAFLQAYNYSHSRHASVPLKRKWRTWPDVQFEYAGTTGVFVFSWLAPDVRPSPRVLHRRRRRIYEALHAFLRNRTNQLLVNELVGIYSGRAYARVIAERARLDREEEAEEQRKAIESAIVASKS</sequence>
<gene>
    <name evidence="1" type="ORF">EXIGLDRAFT_736466</name>
</gene>
<protein>
    <submittedName>
        <fullName evidence="1">Uncharacterized protein</fullName>
    </submittedName>
</protein>
<dbReference type="EMBL" id="KV425968">
    <property type="protein sequence ID" value="KZV94721.1"/>
    <property type="molecule type" value="Genomic_DNA"/>
</dbReference>
<dbReference type="Proteomes" id="UP000077266">
    <property type="component" value="Unassembled WGS sequence"/>
</dbReference>
<name>A0A165JE90_EXIGL</name>
<keyword evidence="2" id="KW-1185">Reference proteome</keyword>
<accession>A0A165JE90</accession>
<organism evidence="1 2">
    <name type="scientific">Exidia glandulosa HHB12029</name>
    <dbReference type="NCBI Taxonomy" id="1314781"/>
    <lineage>
        <taxon>Eukaryota</taxon>
        <taxon>Fungi</taxon>
        <taxon>Dikarya</taxon>
        <taxon>Basidiomycota</taxon>
        <taxon>Agaricomycotina</taxon>
        <taxon>Agaricomycetes</taxon>
        <taxon>Auriculariales</taxon>
        <taxon>Exidiaceae</taxon>
        <taxon>Exidia</taxon>
    </lineage>
</organism>
<evidence type="ECO:0000313" key="1">
    <source>
        <dbReference type="EMBL" id="KZV94721.1"/>
    </source>
</evidence>